<name>A0ABT1X1D1_9PROT</name>
<sequence>MTDRPGTPGEAVPKHRRPYRLLLLIPLAALAVAFAPEGRLRCDEPWVRVPSPDGAWALELCRVPMLFAMPGGSGDAPGWIVLRDAEGAIRGVSWLGMVQEYGASGPAEWGRRRVSVPLVAELPLAPASGPLARWWDDRIWRLRALLGVVPTDEDFH</sequence>
<dbReference type="Proteomes" id="UP001524642">
    <property type="component" value="Unassembled WGS sequence"/>
</dbReference>
<evidence type="ECO:0000313" key="2">
    <source>
        <dbReference type="Proteomes" id="UP001524642"/>
    </source>
</evidence>
<dbReference type="RefSeq" id="WP_257715579.1">
    <property type="nucleotide sequence ID" value="NZ_JANJOU010000004.1"/>
</dbReference>
<dbReference type="EMBL" id="JANJOU010000004">
    <property type="protein sequence ID" value="MCR0981906.1"/>
    <property type="molecule type" value="Genomic_DNA"/>
</dbReference>
<proteinExistence type="predicted"/>
<comment type="caution">
    <text evidence="1">The sequence shown here is derived from an EMBL/GenBank/DDBJ whole genome shotgun (WGS) entry which is preliminary data.</text>
</comment>
<gene>
    <name evidence="1" type="ORF">NRP21_07580</name>
</gene>
<keyword evidence="2" id="KW-1185">Reference proteome</keyword>
<accession>A0ABT1X1D1</accession>
<organism evidence="1 2">
    <name type="scientific">Roseomonas populi</name>
    <dbReference type="NCBI Taxonomy" id="3121582"/>
    <lineage>
        <taxon>Bacteria</taxon>
        <taxon>Pseudomonadati</taxon>
        <taxon>Pseudomonadota</taxon>
        <taxon>Alphaproteobacteria</taxon>
        <taxon>Acetobacterales</taxon>
        <taxon>Roseomonadaceae</taxon>
        <taxon>Roseomonas</taxon>
    </lineage>
</organism>
<reference evidence="1 2" key="1">
    <citation type="submission" date="2022-06" db="EMBL/GenBank/DDBJ databases">
        <title>Roseomonas CN29.</title>
        <authorList>
            <person name="Cheng Y."/>
            <person name="He X."/>
        </authorList>
    </citation>
    <scope>NUCLEOTIDE SEQUENCE [LARGE SCALE GENOMIC DNA]</scope>
    <source>
        <strain evidence="1 2">CN29</strain>
    </source>
</reference>
<protein>
    <submittedName>
        <fullName evidence="1">Uncharacterized protein</fullName>
    </submittedName>
</protein>
<evidence type="ECO:0000313" key="1">
    <source>
        <dbReference type="EMBL" id="MCR0981906.1"/>
    </source>
</evidence>